<dbReference type="Proteomes" id="UP000015453">
    <property type="component" value="Unassembled WGS sequence"/>
</dbReference>
<evidence type="ECO:0000313" key="2">
    <source>
        <dbReference type="Proteomes" id="UP000015453"/>
    </source>
</evidence>
<sequence>DQFSGIPQQQQQRYAAAMMMMNMQRARGNDGFQPMVYERPPAAVSYLPPVYHHPYYSGDDERVVFGDENSQSCSVM</sequence>
<comment type="caution">
    <text evidence="1">The sequence shown here is derived from an EMBL/GenBank/DDBJ whole genome shotgun (WGS) entry which is preliminary data.</text>
</comment>
<dbReference type="AlphaFoldDB" id="S8E6T0"/>
<evidence type="ECO:0000313" key="1">
    <source>
        <dbReference type="EMBL" id="EPS71558.1"/>
    </source>
</evidence>
<reference evidence="1 2" key="1">
    <citation type="journal article" date="2013" name="BMC Genomics">
        <title>The miniature genome of a carnivorous plant Genlisea aurea contains a low number of genes and short non-coding sequences.</title>
        <authorList>
            <person name="Leushkin E.V."/>
            <person name="Sutormin R.A."/>
            <person name="Nabieva E.R."/>
            <person name="Penin A.A."/>
            <person name="Kondrashov A.S."/>
            <person name="Logacheva M.D."/>
        </authorList>
    </citation>
    <scope>NUCLEOTIDE SEQUENCE [LARGE SCALE GENOMIC DNA]</scope>
</reference>
<feature type="non-terminal residue" evidence="1">
    <location>
        <position position="1"/>
    </location>
</feature>
<protein>
    <submittedName>
        <fullName evidence="1">Uncharacterized protein</fullName>
    </submittedName>
</protein>
<accession>S8E6T0</accession>
<gene>
    <name evidence="1" type="ORF">M569_03203</name>
</gene>
<dbReference type="EMBL" id="AUSU01001204">
    <property type="protein sequence ID" value="EPS71558.1"/>
    <property type="molecule type" value="Genomic_DNA"/>
</dbReference>
<name>S8E6T0_9LAMI</name>
<organism evidence="1 2">
    <name type="scientific">Genlisea aurea</name>
    <dbReference type="NCBI Taxonomy" id="192259"/>
    <lineage>
        <taxon>Eukaryota</taxon>
        <taxon>Viridiplantae</taxon>
        <taxon>Streptophyta</taxon>
        <taxon>Embryophyta</taxon>
        <taxon>Tracheophyta</taxon>
        <taxon>Spermatophyta</taxon>
        <taxon>Magnoliopsida</taxon>
        <taxon>eudicotyledons</taxon>
        <taxon>Gunneridae</taxon>
        <taxon>Pentapetalae</taxon>
        <taxon>asterids</taxon>
        <taxon>lamiids</taxon>
        <taxon>Lamiales</taxon>
        <taxon>Lentibulariaceae</taxon>
        <taxon>Genlisea</taxon>
    </lineage>
</organism>
<keyword evidence="2" id="KW-1185">Reference proteome</keyword>
<proteinExistence type="predicted"/>